<dbReference type="STRING" id="1524460.IX84_25725"/>
<dbReference type="Gene3D" id="1.10.1060.10">
    <property type="entry name" value="Alpha-helical ferredoxin"/>
    <property type="match status" value="1"/>
</dbReference>
<keyword evidence="6" id="KW-1133">Transmembrane helix</keyword>
<feature type="transmembrane region" description="Helical" evidence="6">
    <location>
        <begin position="149"/>
        <end position="168"/>
    </location>
</feature>
<evidence type="ECO:0000259" key="7">
    <source>
        <dbReference type="PROSITE" id="PS51379"/>
    </source>
</evidence>
<keyword evidence="6" id="KW-0812">Transmembrane</keyword>
<feature type="transmembrane region" description="Helical" evidence="6">
    <location>
        <begin position="6"/>
        <end position="23"/>
    </location>
</feature>
<dbReference type="InterPro" id="IPR017896">
    <property type="entry name" value="4Fe4S_Fe-S-bd"/>
</dbReference>
<keyword evidence="5" id="KW-0411">Iron-sulfur</keyword>
<dbReference type="Proteomes" id="UP000029736">
    <property type="component" value="Unassembled WGS sequence"/>
</dbReference>
<evidence type="ECO:0000256" key="4">
    <source>
        <dbReference type="ARBA" id="ARBA00023004"/>
    </source>
</evidence>
<dbReference type="GO" id="GO:0051539">
    <property type="term" value="F:4 iron, 4 sulfur cluster binding"/>
    <property type="evidence" value="ECO:0007669"/>
    <property type="project" value="UniProtKB-KW"/>
</dbReference>
<gene>
    <name evidence="8" type="ORF">IX84_25725</name>
</gene>
<feature type="domain" description="4Fe-4S ferredoxin-type" evidence="7">
    <location>
        <begin position="374"/>
        <end position="404"/>
    </location>
</feature>
<keyword evidence="2" id="KW-0479">Metal-binding</keyword>
<dbReference type="InterPro" id="IPR017900">
    <property type="entry name" value="4Fe4S_Fe_S_CS"/>
</dbReference>
<keyword evidence="4" id="KW-0408">Iron</keyword>
<keyword evidence="3" id="KW-0560">Oxidoreductase</keyword>
<feature type="domain" description="4Fe-4S ferredoxin-type" evidence="7">
    <location>
        <begin position="298"/>
        <end position="329"/>
    </location>
</feature>
<dbReference type="GO" id="GO:0005886">
    <property type="term" value="C:plasma membrane"/>
    <property type="evidence" value="ECO:0007669"/>
    <property type="project" value="TreeGrafter"/>
</dbReference>
<dbReference type="SUPFAM" id="SSF46548">
    <property type="entry name" value="alpha-helical ferredoxin"/>
    <property type="match status" value="1"/>
</dbReference>
<dbReference type="PANTHER" id="PTHR43255">
    <property type="entry name" value="IRON-SULFUR-BINDING OXIDOREDUCTASE FADF-RELATED-RELATED"/>
    <property type="match status" value="1"/>
</dbReference>
<dbReference type="InterPro" id="IPR036197">
    <property type="entry name" value="NarG-like_sf"/>
</dbReference>
<reference evidence="8 9" key="1">
    <citation type="journal article" date="2014" name="Int. J. Syst. Evol. Microbiol.">
        <title>Phaeodactylibacter xiamenensis gen. nov., sp. nov., a member of the family Saprospiraceae isolated from the marine alga Phaeodactylum tricornutum.</title>
        <authorList>
            <person name="Chen Z.Jr."/>
            <person name="Lei X."/>
            <person name="Lai Q."/>
            <person name="Li Y."/>
            <person name="Zhang B."/>
            <person name="Zhang J."/>
            <person name="Zhang H."/>
            <person name="Yang L."/>
            <person name="Zheng W."/>
            <person name="Tian Y."/>
            <person name="Yu Z."/>
            <person name="Xu H.Jr."/>
            <person name="Zheng T."/>
        </authorList>
    </citation>
    <scope>NUCLEOTIDE SEQUENCE [LARGE SCALE GENOMIC DNA]</scope>
    <source>
        <strain evidence="8 9">KD52</strain>
    </source>
</reference>
<keyword evidence="1" id="KW-0004">4Fe-4S</keyword>
<protein>
    <submittedName>
        <fullName evidence="8">Fe-S oxidoreductase</fullName>
    </submittedName>
</protein>
<dbReference type="InterPro" id="IPR009051">
    <property type="entry name" value="Helical_ferredxn"/>
</dbReference>
<dbReference type="PANTHER" id="PTHR43255:SF1">
    <property type="entry name" value="IRON-SULFUR-BINDING OXIDOREDUCTASE FADF-RELATED"/>
    <property type="match status" value="1"/>
</dbReference>
<comment type="caution">
    <text evidence="8">The sequence shown here is derived from an EMBL/GenBank/DDBJ whole genome shotgun (WGS) entry which is preliminary data.</text>
</comment>
<dbReference type="GO" id="GO:0046872">
    <property type="term" value="F:metal ion binding"/>
    <property type="evidence" value="ECO:0007669"/>
    <property type="project" value="UniProtKB-KW"/>
</dbReference>
<feature type="transmembrane region" description="Helical" evidence="6">
    <location>
        <begin position="214"/>
        <end position="232"/>
    </location>
</feature>
<feature type="transmembrane region" description="Helical" evidence="6">
    <location>
        <begin position="107"/>
        <end position="128"/>
    </location>
</feature>
<dbReference type="SUPFAM" id="SSF103501">
    <property type="entry name" value="Respiratory nitrate reductase 1 gamma chain"/>
    <property type="match status" value="1"/>
</dbReference>
<dbReference type="GO" id="GO:0016491">
    <property type="term" value="F:oxidoreductase activity"/>
    <property type="evidence" value="ECO:0007669"/>
    <property type="project" value="UniProtKB-KW"/>
</dbReference>
<evidence type="ECO:0000256" key="5">
    <source>
        <dbReference type="ARBA" id="ARBA00023014"/>
    </source>
</evidence>
<dbReference type="AlphaFoldDB" id="A0A098S2H0"/>
<dbReference type="PROSITE" id="PS51379">
    <property type="entry name" value="4FE4S_FER_2"/>
    <property type="match status" value="2"/>
</dbReference>
<dbReference type="Pfam" id="PF13187">
    <property type="entry name" value="Fer4_9"/>
    <property type="match status" value="1"/>
</dbReference>
<dbReference type="EMBL" id="JPOS01000083">
    <property type="protein sequence ID" value="KGE85998.1"/>
    <property type="molecule type" value="Genomic_DNA"/>
</dbReference>
<dbReference type="OrthoDB" id="9769677at2"/>
<dbReference type="InterPro" id="IPR051460">
    <property type="entry name" value="HdrC_iron-sulfur_subunit"/>
</dbReference>
<evidence type="ECO:0000313" key="9">
    <source>
        <dbReference type="Proteomes" id="UP000029736"/>
    </source>
</evidence>
<name>A0A098S2H0_9BACT</name>
<evidence type="ECO:0000256" key="2">
    <source>
        <dbReference type="ARBA" id="ARBA00022723"/>
    </source>
</evidence>
<organism evidence="8 9">
    <name type="scientific">Phaeodactylibacter xiamenensis</name>
    <dbReference type="NCBI Taxonomy" id="1524460"/>
    <lineage>
        <taxon>Bacteria</taxon>
        <taxon>Pseudomonadati</taxon>
        <taxon>Bacteroidota</taxon>
        <taxon>Saprospiria</taxon>
        <taxon>Saprospirales</taxon>
        <taxon>Haliscomenobacteraceae</taxon>
        <taxon>Phaeodactylibacter</taxon>
    </lineage>
</organism>
<evidence type="ECO:0000256" key="3">
    <source>
        <dbReference type="ARBA" id="ARBA00023002"/>
    </source>
</evidence>
<feature type="transmembrane region" description="Helical" evidence="6">
    <location>
        <begin position="65"/>
        <end position="87"/>
    </location>
</feature>
<evidence type="ECO:0000256" key="1">
    <source>
        <dbReference type="ARBA" id="ARBA00022485"/>
    </source>
</evidence>
<keyword evidence="6" id="KW-0472">Membrane</keyword>
<accession>A0A098S2H0</accession>
<sequence>MVQQIAFILISAVAIGVAVKAFGKVRRNILLGQDEAVTGDTGERWRNVLLVAFGQRKMFKRWIPAVLHFIIYAAFVVTQVELIEIFIDGIIGEHRFFADKLGGFYTFVISFIEVLSLLTFFATFIFLARRNLIKLPRFKKPEMKGWPSLDGNLILIFEIILLIGIFTMNGTDVVLQQMDPEHFKDTGTLAVSSWLGPALFGGMSEGTLIILERVGWWLHFAMVLTFLNYLPYSKHLHILLAFPNTYYARLKPRGEMDNMDEITKEVRSMMDPEAAFDEADMSEELPEFGASDVFGLSWKNVMDAYSCTECGRCTAVCPANITGKKLSPRKVMMDIRDRAEEIGRNLDTGSDEFAKDKSQPLSKDNYDDGKTLFDYTTPEELHACTTCNACVEACPVLINPLEPILKMRRYEILTLSQGPQDWLPMFNSLENSGSAWAIPDDRDKWAKEAMKEG</sequence>
<proteinExistence type="predicted"/>
<evidence type="ECO:0000256" key="6">
    <source>
        <dbReference type="SAM" id="Phobius"/>
    </source>
</evidence>
<dbReference type="PROSITE" id="PS00198">
    <property type="entry name" value="4FE4S_FER_1"/>
    <property type="match status" value="2"/>
</dbReference>
<dbReference type="Gene3D" id="1.20.950.20">
    <property type="entry name" value="Transmembrane di-heme cytochromes, Chain C"/>
    <property type="match status" value="1"/>
</dbReference>
<keyword evidence="9" id="KW-1185">Reference proteome</keyword>
<evidence type="ECO:0000313" key="8">
    <source>
        <dbReference type="EMBL" id="KGE85998.1"/>
    </source>
</evidence>